<evidence type="ECO:0000313" key="4">
    <source>
        <dbReference type="Proteomes" id="UP000279236"/>
    </source>
</evidence>
<reference evidence="3 4" key="1">
    <citation type="submission" date="2018-11" db="EMBL/GenBank/DDBJ databases">
        <title>Genome sequence of Apiotrichum porosum DSM 27194.</title>
        <authorList>
            <person name="Aliyu H."/>
            <person name="Gorte O."/>
            <person name="Ochsenreither K."/>
        </authorList>
    </citation>
    <scope>NUCLEOTIDE SEQUENCE [LARGE SCALE GENOMIC DNA]</scope>
    <source>
        <strain evidence="3 4">DSM 27194</strain>
    </source>
</reference>
<evidence type="ECO:0000256" key="1">
    <source>
        <dbReference type="SAM" id="Coils"/>
    </source>
</evidence>
<sequence>MSTFFNRGSSQPLRPAPPPTYTPDIKVALPVPENTLPPIPISFRILRTAEIRFKEAGFVELAALYGGIPVPVAPWHFRQLLDAEVEFSDKPFEDADLKAEFAEFVQLVNATVQKHPYPYVEEEVVTVSKFGKGKSTTTNNTSAAPRGPSKELIALRVRVTSLNNELAAAKKEVEELRLLQSSQSALYASQVAGMMKTATAQQARITAI</sequence>
<organism evidence="3 4">
    <name type="scientific">Apiotrichum porosum</name>
    <dbReference type="NCBI Taxonomy" id="105984"/>
    <lineage>
        <taxon>Eukaryota</taxon>
        <taxon>Fungi</taxon>
        <taxon>Dikarya</taxon>
        <taxon>Basidiomycota</taxon>
        <taxon>Agaricomycotina</taxon>
        <taxon>Tremellomycetes</taxon>
        <taxon>Trichosporonales</taxon>
        <taxon>Trichosporonaceae</taxon>
        <taxon>Apiotrichum</taxon>
    </lineage>
</organism>
<proteinExistence type="predicted"/>
<dbReference type="AlphaFoldDB" id="A0A427Y676"/>
<name>A0A427Y676_9TREE</name>
<comment type="caution">
    <text evidence="3">The sequence shown here is derived from an EMBL/GenBank/DDBJ whole genome shotgun (WGS) entry which is preliminary data.</text>
</comment>
<dbReference type="RefSeq" id="XP_028479357.1">
    <property type="nucleotide sequence ID" value="XM_028620385.1"/>
</dbReference>
<feature type="compositionally biased region" description="Polar residues" evidence="2">
    <location>
        <begin position="1"/>
        <end position="11"/>
    </location>
</feature>
<evidence type="ECO:0000313" key="3">
    <source>
        <dbReference type="EMBL" id="RSH86572.1"/>
    </source>
</evidence>
<feature type="coiled-coil region" evidence="1">
    <location>
        <begin position="152"/>
        <end position="179"/>
    </location>
</feature>
<keyword evidence="1" id="KW-0175">Coiled coil</keyword>
<keyword evidence="4" id="KW-1185">Reference proteome</keyword>
<dbReference type="GeneID" id="39589384"/>
<gene>
    <name evidence="3" type="ORF">EHS24_004841</name>
</gene>
<evidence type="ECO:0000256" key="2">
    <source>
        <dbReference type="SAM" id="MobiDB-lite"/>
    </source>
</evidence>
<dbReference type="Proteomes" id="UP000279236">
    <property type="component" value="Unassembled WGS sequence"/>
</dbReference>
<dbReference type="EMBL" id="RSCE01000002">
    <property type="protein sequence ID" value="RSH86572.1"/>
    <property type="molecule type" value="Genomic_DNA"/>
</dbReference>
<accession>A0A427Y676</accession>
<feature type="region of interest" description="Disordered" evidence="2">
    <location>
        <begin position="1"/>
        <end position="21"/>
    </location>
</feature>
<protein>
    <submittedName>
        <fullName evidence="3">Uncharacterized protein</fullName>
    </submittedName>
</protein>